<evidence type="ECO:0000313" key="9">
    <source>
        <dbReference type="EMBL" id="QWZ46695.1"/>
    </source>
</evidence>
<reference evidence="9" key="1">
    <citation type="submission" date="2019-10" db="EMBL/GenBank/DDBJ databases">
        <title>Organelle genome evolution in the closest known relatives of Chlamydomonas reinhardtii.</title>
        <authorList>
            <person name="Smith D.R."/>
            <person name="Craig R.J."/>
        </authorList>
    </citation>
    <scope>NUCLEOTIDE SEQUENCE</scope>
    <source>
        <strain evidence="9">SAG 2485</strain>
    </source>
</reference>
<gene>
    <name evidence="9" type="primary">nad2</name>
</gene>
<dbReference type="InterPro" id="IPR001750">
    <property type="entry name" value="ND/Mrp_TM"/>
</dbReference>
<name>A0A8F3FK60_9CHLO</name>
<feature type="transmembrane region" description="Helical" evidence="7">
    <location>
        <begin position="212"/>
        <end position="231"/>
    </location>
</feature>
<feature type="transmembrane region" description="Helical" evidence="7">
    <location>
        <begin position="315"/>
        <end position="335"/>
    </location>
</feature>
<evidence type="ECO:0000256" key="5">
    <source>
        <dbReference type="ARBA" id="ARBA00023027"/>
    </source>
</evidence>
<keyword evidence="9" id="KW-0496">Mitochondrion</keyword>
<dbReference type="AlphaFoldDB" id="A0A8F3FK60"/>
<dbReference type="EMBL" id="MN528477">
    <property type="protein sequence ID" value="QWZ46695.1"/>
    <property type="molecule type" value="Genomic_DNA"/>
</dbReference>
<feature type="transmembrane region" description="Helical" evidence="7">
    <location>
        <begin position="188"/>
        <end position="206"/>
    </location>
</feature>
<evidence type="ECO:0000256" key="4">
    <source>
        <dbReference type="ARBA" id="ARBA00022989"/>
    </source>
</evidence>
<keyword evidence="4 7" id="KW-1133">Transmembrane helix</keyword>
<keyword evidence="3" id="KW-1278">Translocase</keyword>
<feature type="transmembrane region" description="Helical" evidence="7">
    <location>
        <begin position="157"/>
        <end position="176"/>
    </location>
</feature>
<sequence>MIELDLCFGLLLLILFGLLSLRNGHVSLAHIRFICQCWLVMITPLEVQDYALCILTVVLLQSFHSFEALLFLLLAYIGQLYMMHSCNLVSFYVCLEAQTLCVVVLCGLLARGASTSFSVEAALKFLLLSAMVSGMALFWFSAMYQRTGSLDMIGQETFWILLVMLFKLGVAPMHMWSVDLYGSIPKSLLLYLSTAPKLSLFTFWASSWHHDFSVGVFILFSMFIGSIGAYGQPALRSLFAYSTINEIGLLLLAVETAGFHTLYQHLGIYIITQLLLWNLTDKRLFALCAVSLAGLPPFAGFFGKAWIFWHAMSVQAFSLLAAALFCTVLSLVYYLRVIRLFWTAPVHTAASFTGAPNQTTLTSACAVALAFAPVMLVKPFVI</sequence>
<evidence type="ECO:0000256" key="6">
    <source>
        <dbReference type="ARBA" id="ARBA00023136"/>
    </source>
</evidence>
<evidence type="ECO:0000256" key="2">
    <source>
        <dbReference type="ARBA" id="ARBA00022692"/>
    </source>
</evidence>
<keyword evidence="6 7" id="KW-0472">Membrane</keyword>
<evidence type="ECO:0000259" key="8">
    <source>
        <dbReference type="Pfam" id="PF00361"/>
    </source>
</evidence>
<feature type="domain" description="NADH:quinone oxidoreductase/Mrp antiporter transmembrane" evidence="8">
    <location>
        <begin position="86"/>
        <end position="277"/>
    </location>
</feature>
<protein>
    <submittedName>
        <fullName evidence="9">NADH dehydrogenase subunit 2</fullName>
    </submittedName>
</protein>
<dbReference type="GO" id="GO:0016020">
    <property type="term" value="C:membrane"/>
    <property type="evidence" value="ECO:0007669"/>
    <property type="project" value="UniProtKB-SubCell"/>
</dbReference>
<keyword evidence="2 7" id="KW-0812">Transmembrane</keyword>
<comment type="subcellular location">
    <subcellularLocation>
        <location evidence="1">Membrane</location>
        <topology evidence="1">Multi-pass membrane protein</topology>
    </subcellularLocation>
</comment>
<feature type="domain" description="NADH:quinone oxidoreductase/Mrp antiporter transmembrane" evidence="8">
    <location>
        <begin position="284"/>
        <end position="330"/>
    </location>
</feature>
<feature type="transmembrane region" description="Helical" evidence="7">
    <location>
        <begin position="122"/>
        <end position="145"/>
    </location>
</feature>
<feature type="transmembrane region" description="Helical" evidence="7">
    <location>
        <begin position="284"/>
        <end position="309"/>
    </location>
</feature>
<feature type="transmembrane region" description="Helical" evidence="7">
    <location>
        <begin position="260"/>
        <end position="277"/>
    </location>
</feature>
<evidence type="ECO:0000256" key="3">
    <source>
        <dbReference type="ARBA" id="ARBA00022967"/>
    </source>
</evidence>
<dbReference type="PANTHER" id="PTHR22773">
    <property type="entry name" value="NADH DEHYDROGENASE"/>
    <property type="match status" value="1"/>
</dbReference>
<accession>A0A8F3FK60</accession>
<evidence type="ECO:0000256" key="7">
    <source>
        <dbReference type="SAM" id="Phobius"/>
    </source>
</evidence>
<evidence type="ECO:0000256" key="1">
    <source>
        <dbReference type="ARBA" id="ARBA00004141"/>
    </source>
</evidence>
<organism evidence="9">
    <name type="scientific">Chlamydomonas schloesseri</name>
    <dbReference type="NCBI Taxonomy" id="2026947"/>
    <lineage>
        <taxon>Eukaryota</taxon>
        <taxon>Viridiplantae</taxon>
        <taxon>Chlorophyta</taxon>
        <taxon>core chlorophytes</taxon>
        <taxon>Chlorophyceae</taxon>
        <taxon>CS clade</taxon>
        <taxon>Chlamydomonadales</taxon>
        <taxon>Chlamydomonadaceae</taxon>
        <taxon>Chlamydomonas</taxon>
    </lineage>
</organism>
<proteinExistence type="predicted"/>
<keyword evidence="5" id="KW-0520">NAD</keyword>
<geneLocation type="mitochondrion" evidence="9"/>
<feature type="transmembrane region" description="Helical" evidence="7">
    <location>
        <begin position="89"/>
        <end position="110"/>
    </location>
</feature>
<dbReference type="Pfam" id="PF00361">
    <property type="entry name" value="Proton_antipo_M"/>
    <property type="match status" value="2"/>
</dbReference>